<evidence type="ECO:0000259" key="1">
    <source>
        <dbReference type="Pfam" id="PF20250"/>
    </source>
</evidence>
<reference evidence="3" key="1">
    <citation type="submission" date="2017-02" db="EMBL/GenBank/DDBJ databases">
        <authorList>
            <person name="Varghese N."/>
            <person name="Submissions S."/>
        </authorList>
    </citation>
    <scope>NUCLEOTIDE SEQUENCE [LARGE SCALE GENOMIC DNA]</scope>
    <source>
        <strain evidence="3">ATCC 35199</strain>
    </source>
</reference>
<sequence length="470" mass="52425">MFQRINFDKIIDDYTLKLVVTKDYMKAYLEISLDTDEIPDKNLTVEEVENFLRDKEIVYGVQTNIIRDMIDSRIYQKSVMVAEADMPQKGDDGYIQYTHRIKNSISLNQDDKGNINFKELGWFIQVSQGDILAKKIPPTMGHGGKNLKGEEIPAVPGKEAVFKYGKNVEESEDKTSLISTKDGRLEYAGDKLQVNDVLTIKGNVDTSTGNINFGGDVVVNGDIKTGFEVNCVGSLEVNGVIEAANIIVGRDLVVKGGVQGNAKSSIKVSGSTICRFIENACVFSEGDIITDFVVHSNISCGSNLVVKGKKGLIVGGEIRVKNEINAQVIGSYMGTKTVIEIGLDPSQKNKLDAYRDELHSYEKKLKELQPTIETGKQLLQRGLMDNIKKISFVKMLEDYNKTVQNISIVETEIQKIEKQLSEIRYGMMQVKDKIYPGVKITIGRYSRYIKDETGASKFYVQDGDIVIHKN</sequence>
<dbReference type="AlphaFoldDB" id="A0A1T4ZV60"/>
<dbReference type="InterPro" id="IPR046866">
    <property type="entry name" value="FapA_N"/>
</dbReference>
<dbReference type="Pfam" id="PF03961">
    <property type="entry name" value="FapA"/>
    <property type="match status" value="1"/>
</dbReference>
<accession>A0A1T4ZV60</accession>
<evidence type="ECO:0000313" key="3">
    <source>
        <dbReference type="Proteomes" id="UP000243406"/>
    </source>
</evidence>
<dbReference type="OrthoDB" id="9816426at2"/>
<proteinExistence type="predicted"/>
<evidence type="ECO:0000313" key="2">
    <source>
        <dbReference type="EMBL" id="SKB26674.1"/>
    </source>
</evidence>
<dbReference type="RefSeq" id="WP_079588419.1">
    <property type="nucleotide sequence ID" value="NZ_FUYN01000001.1"/>
</dbReference>
<feature type="domain" description="Flagellar Assembly Protein A N-terminal region" evidence="1">
    <location>
        <begin position="17"/>
        <end position="188"/>
    </location>
</feature>
<dbReference type="InterPro" id="IPR005646">
    <property type="entry name" value="FapA"/>
</dbReference>
<dbReference type="Proteomes" id="UP000243406">
    <property type="component" value="Unassembled WGS sequence"/>
</dbReference>
<protein>
    <recommendedName>
        <fullName evidence="1">Flagellar Assembly Protein A N-terminal region domain-containing protein</fullName>
    </recommendedName>
</protein>
<dbReference type="PANTHER" id="PTHR38032">
    <property type="entry name" value="POLYMERASE-RELATED"/>
    <property type="match status" value="1"/>
</dbReference>
<organism evidence="2 3">
    <name type="scientific">Acetoanaerobium noterae</name>
    <dbReference type="NCBI Taxonomy" id="745369"/>
    <lineage>
        <taxon>Bacteria</taxon>
        <taxon>Bacillati</taxon>
        <taxon>Bacillota</taxon>
        <taxon>Clostridia</taxon>
        <taxon>Peptostreptococcales</taxon>
        <taxon>Filifactoraceae</taxon>
        <taxon>Acetoanaerobium</taxon>
    </lineage>
</organism>
<gene>
    <name evidence="2" type="ORF">SAMN02745120_0433</name>
</gene>
<dbReference type="PANTHER" id="PTHR38032:SF1">
    <property type="entry name" value="RNA-BINDING PROTEIN KHPB N-TERMINAL DOMAIN-CONTAINING PROTEIN"/>
    <property type="match status" value="1"/>
</dbReference>
<dbReference type="Pfam" id="PF20250">
    <property type="entry name" value="FapA_N"/>
    <property type="match status" value="1"/>
</dbReference>
<name>A0A1T4ZV60_9FIRM</name>
<keyword evidence="3" id="KW-1185">Reference proteome</keyword>
<dbReference type="EMBL" id="FUYN01000001">
    <property type="protein sequence ID" value="SKB26674.1"/>
    <property type="molecule type" value="Genomic_DNA"/>
</dbReference>
<dbReference type="InterPro" id="IPR046865">
    <property type="entry name" value="FapA_b_solenoid"/>
</dbReference>